<dbReference type="EMBL" id="FMTP01000001">
    <property type="protein sequence ID" value="SCW47876.1"/>
    <property type="molecule type" value="Genomic_DNA"/>
</dbReference>
<dbReference type="AlphaFoldDB" id="A0A1G4QTC6"/>
<reference evidence="3" key="1">
    <citation type="submission" date="2016-10" db="EMBL/GenBank/DDBJ databases">
        <authorList>
            <person name="Varghese N."/>
            <person name="Submissions S."/>
        </authorList>
    </citation>
    <scope>NUCLEOTIDE SEQUENCE [LARGE SCALE GENOMIC DNA]</scope>
    <source>
        <strain evidence="3">CGMCC 1.1761</strain>
    </source>
</reference>
<dbReference type="RefSeq" id="WP_143007049.1">
    <property type="nucleotide sequence ID" value="NZ_FMTP01000001.1"/>
</dbReference>
<dbReference type="InterPro" id="IPR041519">
    <property type="entry name" value="HEPN_RiboL-PSP"/>
</dbReference>
<accession>A0A1G4QTC6</accession>
<organism evidence="2 3">
    <name type="scientific">Ancylobacter rudongensis</name>
    <dbReference type="NCBI Taxonomy" id="177413"/>
    <lineage>
        <taxon>Bacteria</taxon>
        <taxon>Pseudomonadati</taxon>
        <taxon>Pseudomonadota</taxon>
        <taxon>Alphaproteobacteria</taxon>
        <taxon>Hyphomicrobiales</taxon>
        <taxon>Xanthobacteraceae</taxon>
        <taxon>Ancylobacter</taxon>
    </lineage>
</organism>
<feature type="domain" description="RiboL-PSP-HEPN" evidence="1">
    <location>
        <begin position="13"/>
        <end position="192"/>
    </location>
</feature>
<sequence length="209" mass="23074">MPSAARLNFERHLLKDVDALIKAHREGLGRGRPPSVLTRSGTFLLCAAWELYCEEVLLESFSHILARCGAPTNLHLNVQKTLASAIKNEKSELAPLQLAGDGWKSYLNTLAETRVKQLNTPSVANITELFSRIVGVDVTPSLQPHEIRLKSFISKRGDIAHQGAQAGHVSITDLEADKLFICGLVVELDNFLIAPVQQISGHRPWNARR</sequence>
<gene>
    <name evidence="2" type="ORF">SAMN05660859_1419</name>
</gene>
<keyword evidence="3" id="KW-1185">Reference proteome</keyword>
<evidence type="ECO:0000259" key="1">
    <source>
        <dbReference type="Pfam" id="PF18735"/>
    </source>
</evidence>
<dbReference type="Pfam" id="PF18735">
    <property type="entry name" value="HEPN_RiboL-PSP"/>
    <property type="match status" value="1"/>
</dbReference>
<evidence type="ECO:0000313" key="2">
    <source>
        <dbReference type="EMBL" id="SCW47876.1"/>
    </source>
</evidence>
<name>A0A1G4QTC6_9HYPH</name>
<protein>
    <recommendedName>
        <fullName evidence="1">RiboL-PSP-HEPN domain-containing protein</fullName>
    </recommendedName>
</protein>
<proteinExistence type="predicted"/>
<evidence type="ECO:0000313" key="3">
    <source>
        <dbReference type="Proteomes" id="UP000198889"/>
    </source>
</evidence>
<dbReference type="Proteomes" id="UP000198889">
    <property type="component" value="Unassembled WGS sequence"/>
</dbReference>